<evidence type="ECO:0008006" key="3">
    <source>
        <dbReference type="Google" id="ProtNLM"/>
    </source>
</evidence>
<reference evidence="1 2" key="1">
    <citation type="submission" date="2023-07" db="EMBL/GenBank/DDBJ databases">
        <title>Sorghum-associated microbial communities from plants grown in Nebraska, USA.</title>
        <authorList>
            <person name="Schachtman D."/>
        </authorList>
    </citation>
    <scope>NUCLEOTIDE SEQUENCE [LARGE SCALE GENOMIC DNA]</scope>
    <source>
        <strain evidence="1 2">2980</strain>
    </source>
</reference>
<dbReference type="EMBL" id="JAVDUM010000011">
    <property type="protein sequence ID" value="MDR6867984.1"/>
    <property type="molecule type" value="Genomic_DNA"/>
</dbReference>
<dbReference type="RefSeq" id="WP_310021347.1">
    <property type="nucleotide sequence ID" value="NZ_JAVDUM010000011.1"/>
</dbReference>
<protein>
    <recommendedName>
        <fullName evidence="3">DUF2786 domain-containing protein</fullName>
    </recommendedName>
</protein>
<evidence type="ECO:0000313" key="1">
    <source>
        <dbReference type="EMBL" id="MDR6867984.1"/>
    </source>
</evidence>
<evidence type="ECO:0000313" key="2">
    <source>
        <dbReference type="Proteomes" id="UP001259347"/>
    </source>
</evidence>
<accession>A0ABU1SEG2</accession>
<gene>
    <name evidence="1" type="ORF">J2Y69_002592</name>
</gene>
<organism evidence="1 2">
    <name type="scientific">Microbacterium resistens</name>
    <dbReference type="NCBI Taxonomy" id="156977"/>
    <lineage>
        <taxon>Bacteria</taxon>
        <taxon>Bacillati</taxon>
        <taxon>Actinomycetota</taxon>
        <taxon>Actinomycetes</taxon>
        <taxon>Micrococcales</taxon>
        <taxon>Microbacteriaceae</taxon>
        <taxon>Microbacterium</taxon>
    </lineage>
</organism>
<name>A0ABU1SEG2_9MICO</name>
<comment type="caution">
    <text evidence="1">The sequence shown here is derived from an EMBL/GenBank/DDBJ whole genome shotgun (WGS) entry which is preliminary data.</text>
</comment>
<sequence length="181" mass="19271">MMPLAAPIPSVDVEIAIGQILRTADEALEPGEAERLRRAAVDDLRVRSEAPGEPVGRRLGVKAADGSDMLEVLRVVAAAVRAGLTVELSLGHPLADRLHRGLLRAGASVRVETADRWAARAAGAYERIRVVGPERSRRAALRRATDGAPLVSSVIDVEAVDLEGTGEIERFLVPCLAVRHG</sequence>
<proteinExistence type="predicted"/>
<keyword evidence="2" id="KW-1185">Reference proteome</keyword>
<dbReference type="Proteomes" id="UP001259347">
    <property type="component" value="Unassembled WGS sequence"/>
</dbReference>